<evidence type="ECO:0000256" key="5">
    <source>
        <dbReference type="HAMAP-Rule" id="MF_00378"/>
    </source>
</evidence>
<dbReference type="NCBIfam" id="TIGR00237">
    <property type="entry name" value="xseA"/>
    <property type="match status" value="1"/>
</dbReference>
<dbReference type="RefSeq" id="WP_198868097.1">
    <property type="nucleotide sequence ID" value="NZ_CP066310.1"/>
</dbReference>
<dbReference type="CDD" id="cd04489">
    <property type="entry name" value="ExoVII_LU_OBF"/>
    <property type="match status" value="1"/>
</dbReference>
<feature type="coiled-coil region" evidence="7">
    <location>
        <begin position="276"/>
        <end position="350"/>
    </location>
</feature>
<evidence type="ECO:0000256" key="3">
    <source>
        <dbReference type="ARBA" id="ARBA00022801"/>
    </source>
</evidence>
<dbReference type="HAMAP" id="MF_00378">
    <property type="entry name" value="Exonuc_7_L"/>
    <property type="match status" value="1"/>
</dbReference>
<evidence type="ECO:0000256" key="7">
    <source>
        <dbReference type="SAM" id="Coils"/>
    </source>
</evidence>
<keyword evidence="7" id="KW-0175">Coiled coil</keyword>
<evidence type="ECO:0000256" key="4">
    <source>
        <dbReference type="ARBA" id="ARBA00022839"/>
    </source>
</evidence>
<dbReference type="InterPro" id="IPR020579">
    <property type="entry name" value="Exonuc_VII_lsu_C"/>
</dbReference>
<accession>A0AAP9YHC3</accession>
<feature type="domain" description="Exonuclease VII large subunit C-terminal" evidence="8">
    <location>
        <begin position="132"/>
        <end position="443"/>
    </location>
</feature>
<dbReference type="Pfam" id="PF02601">
    <property type="entry name" value="Exonuc_VII_L"/>
    <property type="match status" value="1"/>
</dbReference>
<evidence type="ECO:0000256" key="1">
    <source>
        <dbReference type="ARBA" id="ARBA00022490"/>
    </source>
</evidence>
<dbReference type="GO" id="GO:0003676">
    <property type="term" value="F:nucleic acid binding"/>
    <property type="evidence" value="ECO:0007669"/>
    <property type="project" value="InterPro"/>
</dbReference>
<dbReference type="AlphaFoldDB" id="A0AAP9YHC3"/>
<organism evidence="10 11">
    <name type="scientific">Azotobacter chroococcum</name>
    <dbReference type="NCBI Taxonomy" id="353"/>
    <lineage>
        <taxon>Bacteria</taxon>
        <taxon>Pseudomonadati</taxon>
        <taxon>Pseudomonadota</taxon>
        <taxon>Gammaproteobacteria</taxon>
        <taxon>Pseudomonadales</taxon>
        <taxon>Pseudomonadaceae</taxon>
        <taxon>Azotobacter</taxon>
    </lineage>
</organism>
<proteinExistence type="inferred from homology"/>
<comment type="subunit">
    <text evidence="5">Heterooligomer composed of large and small subunits.</text>
</comment>
<name>A0AAP9YHC3_9GAMM</name>
<evidence type="ECO:0000313" key="10">
    <source>
        <dbReference type="EMBL" id="QQE90954.1"/>
    </source>
</evidence>
<protein>
    <recommendedName>
        <fullName evidence="5">Exodeoxyribonuclease 7 large subunit</fullName>
        <ecNumber evidence="5">3.1.11.6</ecNumber>
    </recommendedName>
    <alternativeName>
        <fullName evidence="5">Exodeoxyribonuclease VII large subunit</fullName>
        <shortName evidence="5">Exonuclease VII large subunit</shortName>
    </alternativeName>
</protein>
<keyword evidence="1 5" id="KW-0963">Cytoplasm</keyword>
<keyword evidence="3 5" id="KW-0378">Hydrolase</keyword>
<reference evidence="10 11" key="1">
    <citation type="submission" date="2020-12" db="EMBL/GenBank/DDBJ databases">
        <title>Genomic Analysis and Response surface optimization of nitrogen-fixing conditions for A. chroococcum strain HR1, Isolation from rhizosphere soil.</title>
        <authorList>
            <person name="Li J."/>
            <person name="Yang H."/>
            <person name="Liu H."/>
            <person name="Wang C."/>
            <person name="Tian Y."/>
            <person name="Lu X.Y."/>
        </authorList>
    </citation>
    <scope>NUCLEOTIDE SEQUENCE [LARGE SCALE GENOMIC DNA]</scope>
    <source>
        <strain evidence="10 11">HR1</strain>
    </source>
</reference>
<comment type="catalytic activity">
    <reaction evidence="5 6">
        <text>Exonucleolytic cleavage in either 5'- to 3'- or 3'- to 5'-direction to yield nucleoside 5'-phosphates.</text>
        <dbReference type="EC" id="3.1.11.6"/>
    </reaction>
</comment>
<dbReference type="PANTHER" id="PTHR30008">
    <property type="entry name" value="EXODEOXYRIBONUCLEASE 7 LARGE SUBUNIT"/>
    <property type="match status" value="1"/>
</dbReference>
<sequence>MFNDPFQRLGLDREILTVSQLNGRARLLLEDVFAQVWVEGEISNLARPASGHLYFTLKDRQAQVRCALFRQNALRVREILRDGLAVRVRGKVSLYEGRGDFQLILDLLEPAGDGALRLAFEALKERLAAEGLFAAGRKRALPAHPQRIGIVSSPTGAVIRDIVSVFRRRAPQVELTLVPTAVQGREAVAQIVHALELADRQGFDALILARGGGSLEDLWCFNEEAVARAVAACATPLVSAVGHETDVTIADFVADLRAPTPSAAAELLAPDSSDLARRLESLQRRLQQRMQHLLAARHLQLDGLRRRLRHPGERLQQQAQRLDDLELRLRRAMQRRLQDGTERLARLDTRLAARHPERLLGLLRQRLEHLGERLPRAMQGALRERRQRLEAAAQTLQAVSPLATLGRGYAILLDERGRAIRAAAQTRPGQHLRARLAEGELDLRVEAPSSLLPQPD</sequence>
<dbReference type="InterPro" id="IPR025824">
    <property type="entry name" value="OB-fold_nuc-bd_dom"/>
</dbReference>
<dbReference type="GO" id="GO:0008855">
    <property type="term" value="F:exodeoxyribonuclease VII activity"/>
    <property type="evidence" value="ECO:0007669"/>
    <property type="project" value="UniProtKB-UniRule"/>
</dbReference>
<gene>
    <name evidence="5" type="primary">xseA</name>
    <name evidence="10" type="ORF">GKQ51_16485</name>
</gene>
<dbReference type="PANTHER" id="PTHR30008:SF0">
    <property type="entry name" value="EXODEOXYRIBONUCLEASE 7 LARGE SUBUNIT"/>
    <property type="match status" value="1"/>
</dbReference>
<dbReference type="GO" id="GO:0009318">
    <property type="term" value="C:exodeoxyribonuclease VII complex"/>
    <property type="evidence" value="ECO:0007669"/>
    <property type="project" value="UniProtKB-UniRule"/>
</dbReference>
<dbReference type="EMBL" id="CP066310">
    <property type="protein sequence ID" value="QQE90954.1"/>
    <property type="molecule type" value="Genomic_DNA"/>
</dbReference>
<dbReference type="EC" id="3.1.11.6" evidence="5"/>
<evidence type="ECO:0000313" key="11">
    <source>
        <dbReference type="Proteomes" id="UP000596192"/>
    </source>
</evidence>
<dbReference type="Proteomes" id="UP000596192">
    <property type="component" value="Chromosome"/>
</dbReference>
<evidence type="ECO:0000256" key="2">
    <source>
        <dbReference type="ARBA" id="ARBA00022722"/>
    </source>
</evidence>
<evidence type="ECO:0000256" key="6">
    <source>
        <dbReference type="RuleBase" id="RU004355"/>
    </source>
</evidence>
<dbReference type="GO" id="GO:0006308">
    <property type="term" value="P:DNA catabolic process"/>
    <property type="evidence" value="ECO:0007669"/>
    <property type="project" value="UniProtKB-UniRule"/>
</dbReference>
<keyword evidence="2 5" id="KW-0540">Nuclease</keyword>
<dbReference type="InterPro" id="IPR003753">
    <property type="entry name" value="Exonuc_VII_L"/>
</dbReference>
<keyword evidence="4 5" id="KW-0269">Exonuclease</keyword>
<evidence type="ECO:0000259" key="8">
    <source>
        <dbReference type="Pfam" id="PF02601"/>
    </source>
</evidence>
<comment type="similarity">
    <text evidence="5 6">Belongs to the XseA family.</text>
</comment>
<comment type="function">
    <text evidence="5">Bidirectionally degrades single-stranded DNA into large acid-insoluble oligonucleotides, which are then degraded further into small acid-soluble oligonucleotides.</text>
</comment>
<evidence type="ECO:0000259" key="9">
    <source>
        <dbReference type="Pfam" id="PF13742"/>
    </source>
</evidence>
<dbReference type="GO" id="GO:0005737">
    <property type="term" value="C:cytoplasm"/>
    <property type="evidence" value="ECO:0007669"/>
    <property type="project" value="UniProtKB-SubCell"/>
</dbReference>
<feature type="domain" description="OB-fold nucleic acid binding" evidence="9">
    <location>
        <begin position="16"/>
        <end position="106"/>
    </location>
</feature>
<dbReference type="Pfam" id="PF13742">
    <property type="entry name" value="tRNA_anti_2"/>
    <property type="match status" value="1"/>
</dbReference>
<comment type="subcellular location">
    <subcellularLocation>
        <location evidence="5 6">Cytoplasm</location>
    </subcellularLocation>
</comment>